<accession>A0A840R7N8</accession>
<protein>
    <submittedName>
        <fullName evidence="1">Uncharacterized protein</fullName>
    </submittedName>
</protein>
<keyword evidence="2" id="KW-1185">Reference proteome</keyword>
<evidence type="ECO:0000313" key="1">
    <source>
        <dbReference type="EMBL" id="MBB5188390.1"/>
    </source>
</evidence>
<dbReference type="Proteomes" id="UP000536640">
    <property type="component" value="Unassembled WGS sequence"/>
</dbReference>
<comment type="caution">
    <text evidence="1">The sequence shown here is derived from an EMBL/GenBank/DDBJ whole genome shotgun (WGS) entry which is preliminary data.</text>
</comment>
<dbReference type="AlphaFoldDB" id="A0A840R7N8"/>
<dbReference type="EMBL" id="JACHHW010000007">
    <property type="protein sequence ID" value="MBB5188390.1"/>
    <property type="molecule type" value="Genomic_DNA"/>
</dbReference>
<name>A0A840R7N8_9GAMM</name>
<reference evidence="1 2" key="1">
    <citation type="submission" date="2020-08" db="EMBL/GenBank/DDBJ databases">
        <title>Genomic Encyclopedia of Type Strains, Phase IV (KMG-IV): sequencing the most valuable type-strain genomes for metagenomic binning, comparative biology and taxonomic classification.</title>
        <authorList>
            <person name="Goeker M."/>
        </authorList>
    </citation>
    <scope>NUCLEOTIDE SEQUENCE [LARGE SCALE GENOMIC DNA]</scope>
    <source>
        <strain evidence="1 2">DSM 25701</strain>
    </source>
</reference>
<organism evidence="1 2">
    <name type="scientific">Zhongshania antarctica</name>
    <dbReference type="NCBI Taxonomy" id="641702"/>
    <lineage>
        <taxon>Bacteria</taxon>
        <taxon>Pseudomonadati</taxon>
        <taxon>Pseudomonadota</taxon>
        <taxon>Gammaproteobacteria</taxon>
        <taxon>Cellvibrionales</taxon>
        <taxon>Spongiibacteraceae</taxon>
        <taxon>Zhongshania</taxon>
    </lineage>
</organism>
<sequence>MFCESEATLSTSIPVFLNVHFAIVSMQSVVSACREK</sequence>
<proteinExistence type="predicted"/>
<evidence type="ECO:0000313" key="2">
    <source>
        <dbReference type="Proteomes" id="UP000536640"/>
    </source>
</evidence>
<gene>
    <name evidence="1" type="ORF">HNQ57_002672</name>
</gene>